<dbReference type="AlphaFoldDB" id="A0A1E1JWC3"/>
<proteinExistence type="predicted"/>
<name>A0A1E1JWC3_9HELO</name>
<gene>
    <name evidence="1" type="ORF">RAG0_01338</name>
</gene>
<organism evidence="1 2">
    <name type="scientific">Rhynchosporium agropyri</name>
    <dbReference type="NCBI Taxonomy" id="914238"/>
    <lineage>
        <taxon>Eukaryota</taxon>
        <taxon>Fungi</taxon>
        <taxon>Dikarya</taxon>
        <taxon>Ascomycota</taxon>
        <taxon>Pezizomycotina</taxon>
        <taxon>Leotiomycetes</taxon>
        <taxon>Helotiales</taxon>
        <taxon>Ploettnerulaceae</taxon>
        <taxon>Rhynchosporium</taxon>
    </lineage>
</organism>
<keyword evidence="2" id="KW-1185">Reference proteome</keyword>
<dbReference type="EMBL" id="FJUX01000004">
    <property type="protein sequence ID" value="CZS90177.1"/>
    <property type="molecule type" value="Genomic_DNA"/>
</dbReference>
<dbReference type="Proteomes" id="UP000178912">
    <property type="component" value="Unassembled WGS sequence"/>
</dbReference>
<accession>A0A1E1JWC3</accession>
<protein>
    <submittedName>
        <fullName evidence="1">Uncharacterized protein</fullName>
    </submittedName>
</protein>
<sequence>MSAYREKSHAQRQSVPITHLGTRLFPTRRHSSNAEVATGRPKIIVKSGSSTRYRHKSSPSDVAISRSESVWLSVVVSTQAC</sequence>
<reference evidence="2" key="1">
    <citation type="submission" date="2016-03" db="EMBL/GenBank/DDBJ databases">
        <authorList>
            <person name="Guldener U."/>
        </authorList>
    </citation>
    <scope>NUCLEOTIDE SEQUENCE [LARGE SCALE GENOMIC DNA]</scope>
    <source>
        <strain evidence="2">04CH-RAC-A.6.1</strain>
    </source>
</reference>
<evidence type="ECO:0000313" key="1">
    <source>
        <dbReference type="EMBL" id="CZS90177.1"/>
    </source>
</evidence>
<evidence type="ECO:0000313" key="2">
    <source>
        <dbReference type="Proteomes" id="UP000178912"/>
    </source>
</evidence>